<keyword evidence="1" id="KW-1133">Transmembrane helix</keyword>
<keyword evidence="3" id="KW-1185">Reference proteome</keyword>
<feature type="transmembrane region" description="Helical" evidence="1">
    <location>
        <begin position="30"/>
        <end position="52"/>
    </location>
</feature>
<protein>
    <submittedName>
        <fullName evidence="2">Uncharacterized protein</fullName>
    </submittedName>
</protein>
<dbReference type="Proteomes" id="UP001566132">
    <property type="component" value="Unassembled WGS sequence"/>
</dbReference>
<evidence type="ECO:0000313" key="2">
    <source>
        <dbReference type="EMBL" id="KAL1517120.1"/>
    </source>
</evidence>
<feature type="transmembrane region" description="Helical" evidence="1">
    <location>
        <begin position="157"/>
        <end position="178"/>
    </location>
</feature>
<evidence type="ECO:0000256" key="1">
    <source>
        <dbReference type="SAM" id="Phobius"/>
    </source>
</evidence>
<name>A0ABD1FD00_HYPHA</name>
<comment type="caution">
    <text evidence="2">The sequence shown here is derived from an EMBL/GenBank/DDBJ whole genome shotgun (WGS) entry which is preliminary data.</text>
</comment>
<reference evidence="2 3" key="1">
    <citation type="submission" date="2024-05" db="EMBL/GenBank/DDBJ databases">
        <title>Genetic variation in Jamaican populations of the coffee berry borer (Hypothenemus hampei).</title>
        <authorList>
            <person name="Errbii M."/>
            <person name="Myrie A."/>
        </authorList>
    </citation>
    <scope>NUCLEOTIDE SEQUENCE [LARGE SCALE GENOMIC DNA]</scope>
    <source>
        <strain evidence="2">JA-Hopewell-2020-01-JO</strain>
        <tissue evidence="2">Whole body</tissue>
    </source>
</reference>
<sequence length="273" mass="32165">MYKDIFVLNINIMEEEIRKIILLMAFKMELFLMIVGSLSVITIMLILFDFLIHDDRLLLQSFLGKGSILYHISRIAICCFTVPSVIPMIFIPTYFSYLMFHSQIYLLLLVDKIKKFKKKLSEEHLDSESIVENLKSFGQHHMLLKSFHYDVFEINHLYTTIYGLSGLIMGISILIAMFSNGRGLKWHKQVISFCKDEEDSSLKFLSSTLYDLHWYLWNVKCQKFYLLLMGQFSKVHKTPVLFVLHADMELFKRFARITYSTANCLLTLRQKKH</sequence>
<gene>
    <name evidence="2" type="ORF">ABEB36_000929</name>
</gene>
<keyword evidence="1" id="KW-0472">Membrane</keyword>
<organism evidence="2 3">
    <name type="scientific">Hypothenemus hampei</name>
    <name type="common">Coffee berry borer</name>
    <dbReference type="NCBI Taxonomy" id="57062"/>
    <lineage>
        <taxon>Eukaryota</taxon>
        <taxon>Metazoa</taxon>
        <taxon>Ecdysozoa</taxon>
        <taxon>Arthropoda</taxon>
        <taxon>Hexapoda</taxon>
        <taxon>Insecta</taxon>
        <taxon>Pterygota</taxon>
        <taxon>Neoptera</taxon>
        <taxon>Endopterygota</taxon>
        <taxon>Coleoptera</taxon>
        <taxon>Polyphaga</taxon>
        <taxon>Cucujiformia</taxon>
        <taxon>Curculionidae</taxon>
        <taxon>Scolytinae</taxon>
        <taxon>Hypothenemus</taxon>
    </lineage>
</organism>
<evidence type="ECO:0000313" key="3">
    <source>
        <dbReference type="Proteomes" id="UP001566132"/>
    </source>
</evidence>
<keyword evidence="1" id="KW-0812">Transmembrane</keyword>
<dbReference type="AlphaFoldDB" id="A0ABD1FD00"/>
<dbReference type="EMBL" id="JBDJPC010000001">
    <property type="protein sequence ID" value="KAL1517120.1"/>
    <property type="molecule type" value="Genomic_DNA"/>
</dbReference>
<accession>A0ABD1FD00</accession>
<proteinExistence type="predicted"/>